<gene>
    <name evidence="2" type="ORF">QCQ61_09845</name>
</gene>
<evidence type="ECO:0000256" key="1">
    <source>
        <dbReference type="SAM" id="MobiDB-lite"/>
    </source>
</evidence>
<protein>
    <submittedName>
        <fullName evidence="2">Uncharacterized protein</fullName>
    </submittedName>
</protein>
<reference evidence="2 3" key="1">
    <citation type="submission" date="2023-04" db="EMBL/GenBank/DDBJ databases">
        <title>Taxonomic identification of the Arctic strain Aequorivita sp. nov. and transcriptomic analysis in response to temperature stress.</title>
        <authorList>
            <person name="Liu W."/>
            <person name="Cong B."/>
            <person name="Lin J."/>
        </authorList>
    </citation>
    <scope>NUCLEOTIDE SEQUENCE [LARGE SCALE GENOMIC DNA]</scope>
    <source>
        <strain evidence="2 3">Ant34-E75</strain>
    </source>
</reference>
<evidence type="ECO:0000313" key="3">
    <source>
        <dbReference type="Proteomes" id="UP001238523"/>
    </source>
</evidence>
<proteinExistence type="predicted"/>
<accession>A0ABY8KSI6</accession>
<dbReference type="RefSeq" id="WP_279447476.1">
    <property type="nucleotide sequence ID" value="NZ_CP122379.1"/>
</dbReference>
<organism evidence="2 3">
    <name type="scientific">Aequorivita marisscotiae</name>
    <dbReference type="NCBI Taxonomy" id="3040348"/>
    <lineage>
        <taxon>Bacteria</taxon>
        <taxon>Pseudomonadati</taxon>
        <taxon>Bacteroidota</taxon>
        <taxon>Flavobacteriia</taxon>
        <taxon>Flavobacteriales</taxon>
        <taxon>Flavobacteriaceae</taxon>
        <taxon>Aequorivita</taxon>
    </lineage>
</organism>
<dbReference type="Proteomes" id="UP001238523">
    <property type="component" value="Chromosome"/>
</dbReference>
<dbReference type="EMBL" id="CP122379">
    <property type="protein sequence ID" value="WGF91509.1"/>
    <property type="molecule type" value="Genomic_DNA"/>
</dbReference>
<name>A0ABY8KSI6_9FLAO</name>
<keyword evidence="3" id="KW-1185">Reference proteome</keyword>
<feature type="compositionally biased region" description="Polar residues" evidence="1">
    <location>
        <begin position="65"/>
        <end position="76"/>
    </location>
</feature>
<evidence type="ECO:0000313" key="2">
    <source>
        <dbReference type="EMBL" id="WGF91509.1"/>
    </source>
</evidence>
<feature type="region of interest" description="Disordered" evidence="1">
    <location>
        <begin position="1"/>
        <end position="21"/>
    </location>
</feature>
<feature type="region of interest" description="Disordered" evidence="1">
    <location>
        <begin position="55"/>
        <end position="82"/>
    </location>
</feature>
<sequence>MKYSQLHNLSDTSINYNNHRNTKNGSINQFIVFRQPIGKENIEVGLGGVRVLSGNNRKRTKHSKSQQNQAFQQNNGYADPDPFVNFIDDGGV</sequence>